<dbReference type="InterPro" id="IPR007730">
    <property type="entry name" value="SPOR-like_dom"/>
</dbReference>
<dbReference type="GO" id="GO:0042834">
    <property type="term" value="F:peptidoglycan binding"/>
    <property type="evidence" value="ECO:0007669"/>
    <property type="project" value="InterPro"/>
</dbReference>
<evidence type="ECO:0000313" key="9">
    <source>
        <dbReference type="Proteomes" id="UP000006034"/>
    </source>
</evidence>
<dbReference type="AlphaFoldDB" id="E5Y469"/>
<dbReference type="InterPro" id="IPR036680">
    <property type="entry name" value="SPOR-like_sf"/>
</dbReference>
<dbReference type="PROSITE" id="PS51257">
    <property type="entry name" value="PROKAR_LIPOPROTEIN"/>
    <property type="match status" value="1"/>
</dbReference>
<dbReference type="HAMAP" id="MF_02071">
    <property type="entry name" value="RlpA"/>
    <property type="match status" value="1"/>
</dbReference>
<dbReference type="NCBIfam" id="TIGR00413">
    <property type="entry name" value="rlpA"/>
    <property type="match status" value="1"/>
</dbReference>
<evidence type="ECO:0000256" key="2">
    <source>
        <dbReference type="ARBA" id="ARBA00023239"/>
    </source>
</evidence>
<keyword evidence="2 4" id="KW-0456">Lyase</keyword>
<dbReference type="OrthoDB" id="9779128at2"/>
<dbReference type="EC" id="4.2.2.-" evidence="4"/>
<dbReference type="RefSeq" id="WP_005025640.1">
    <property type="nucleotide sequence ID" value="NZ_KE150238.1"/>
</dbReference>
<dbReference type="InterPro" id="IPR012997">
    <property type="entry name" value="RplA"/>
</dbReference>
<dbReference type="GO" id="GO:0005886">
    <property type="term" value="C:plasma membrane"/>
    <property type="evidence" value="ECO:0007669"/>
    <property type="project" value="UniProtKB-SubCell"/>
</dbReference>
<comment type="function">
    <text evidence="4">Lytic transglycosylase with a strong preference for naked glycan strands that lack stem peptides.</text>
</comment>
<dbReference type="PANTHER" id="PTHR34183">
    <property type="entry name" value="ENDOLYTIC PEPTIDOGLYCAN TRANSGLYCOSYLASE RLPA"/>
    <property type="match status" value="1"/>
</dbReference>
<evidence type="ECO:0000313" key="8">
    <source>
        <dbReference type="EMBL" id="EFV45269.1"/>
    </source>
</evidence>
<dbReference type="HOGENOM" id="CLU_042923_3_4_7"/>
<keyword evidence="9" id="KW-1185">Reference proteome</keyword>
<accession>E5Y469</accession>
<comment type="caution">
    <text evidence="8">The sequence shown here is derived from an EMBL/GenBank/DDBJ whole genome shotgun (WGS) entry which is preliminary data.</text>
</comment>
<evidence type="ECO:0000256" key="3">
    <source>
        <dbReference type="ARBA" id="ARBA00023316"/>
    </source>
</evidence>
<dbReference type="PROSITE" id="PS51724">
    <property type="entry name" value="SPOR"/>
    <property type="match status" value="1"/>
</dbReference>
<keyword evidence="1 6" id="KW-0732">Signal</keyword>
<comment type="subcellular location">
    <subcellularLocation>
        <location evidence="4">Cell membrane</location>
        <topology evidence="4">Lipid-anchor</topology>
    </subcellularLocation>
</comment>
<sequence>MRTISFTFASFCRITALAVLSFSLAGCGLMDYGGGGSGTRGTKTYTVRGKTYRPYLSADGYREDGVASWYGRDFHGKTTANGERYNMYAMTAAHKLLPLGTKVRVTHLRNGKSIVVRVNDRGPFVGDRIIDLSYASAKELGMIGTGTARVRVEAIETFGGASPGDMNGSFYIQIAALSSQASAQDLVRRLQNRNLGGRAFYAPSLGLWRVQAGPFNSLNRAEDLSDELNRQYPGNFVVAD</sequence>
<dbReference type="Gene3D" id="2.40.40.10">
    <property type="entry name" value="RlpA-like domain"/>
    <property type="match status" value="1"/>
</dbReference>
<evidence type="ECO:0000256" key="6">
    <source>
        <dbReference type="SAM" id="SignalP"/>
    </source>
</evidence>
<keyword evidence="4" id="KW-0472">Membrane</keyword>
<keyword evidence="4" id="KW-0564">Palmitate</keyword>
<feature type="signal peptide" evidence="6">
    <location>
        <begin position="1"/>
        <end position="25"/>
    </location>
</feature>
<keyword evidence="3 4" id="KW-0961">Cell wall biogenesis/degradation</keyword>
<dbReference type="PANTHER" id="PTHR34183:SF1">
    <property type="entry name" value="ENDOLYTIC PEPTIDOGLYCAN TRANSGLYCOSYLASE RLPA"/>
    <property type="match status" value="1"/>
</dbReference>
<comment type="similarity">
    <text evidence="4 5">Belongs to the RlpA family.</text>
</comment>
<dbReference type="InterPro" id="IPR036908">
    <property type="entry name" value="RlpA-like_sf"/>
</dbReference>
<gene>
    <name evidence="4" type="primary">rlpA</name>
    <name evidence="8" type="ORF">HMPREF0179_00980</name>
</gene>
<dbReference type="Gene3D" id="3.30.70.1070">
    <property type="entry name" value="Sporulation related repeat"/>
    <property type="match status" value="1"/>
</dbReference>
<keyword evidence="4" id="KW-1003">Cell membrane</keyword>
<dbReference type="GO" id="GO:0071555">
    <property type="term" value="P:cell wall organization"/>
    <property type="evidence" value="ECO:0007669"/>
    <property type="project" value="UniProtKB-KW"/>
</dbReference>
<dbReference type="STRING" id="563192.HMPREF0179_00980"/>
<reference evidence="8 9" key="2">
    <citation type="submission" date="2013-04" db="EMBL/GenBank/DDBJ databases">
        <title>The Genome Sequence of Bilophila wadsworthia 3_1_6.</title>
        <authorList>
            <consortium name="The Broad Institute Genomics Platform"/>
            <person name="Earl A."/>
            <person name="Ward D."/>
            <person name="Feldgarden M."/>
            <person name="Gevers D."/>
            <person name="Sibley C."/>
            <person name="Strauss J."/>
            <person name="Allen-Vercoe E."/>
            <person name="Walker B."/>
            <person name="Young S."/>
            <person name="Zeng Q."/>
            <person name="Gargeya S."/>
            <person name="Fitzgerald M."/>
            <person name="Haas B."/>
            <person name="Abouelleil A."/>
            <person name="Allen A.W."/>
            <person name="Alvarado L."/>
            <person name="Arachchi H.M."/>
            <person name="Berlin A.M."/>
            <person name="Chapman S.B."/>
            <person name="Gainer-Dewar J."/>
            <person name="Goldberg J."/>
            <person name="Griggs A."/>
            <person name="Gujja S."/>
            <person name="Hansen M."/>
            <person name="Howarth C."/>
            <person name="Imamovic A."/>
            <person name="Ireland A."/>
            <person name="Larimer J."/>
            <person name="McCowan C."/>
            <person name="Murphy C."/>
            <person name="Pearson M."/>
            <person name="Poon T.W."/>
            <person name="Priest M."/>
            <person name="Roberts A."/>
            <person name="Saif S."/>
            <person name="Shea T."/>
            <person name="Sisk P."/>
            <person name="Sykes S."/>
            <person name="Wortman J."/>
            <person name="Nusbaum C."/>
            <person name="Birren B."/>
        </authorList>
    </citation>
    <scope>NUCLEOTIDE SEQUENCE [LARGE SCALE GENOMIC DNA]</scope>
    <source>
        <strain evidence="8 9">3_1_6</strain>
    </source>
</reference>
<dbReference type="CDD" id="cd22268">
    <property type="entry name" value="DPBB_RlpA-like"/>
    <property type="match status" value="1"/>
</dbReference>
<keyword evidence="4 8" id="KW-0449">Lipoprotein</keyword>
<organism evidence="8 9">
    <name type="scientific">Bilophila wadsworthia (strain 3_1_6)</name>
    <dbReference type="NCBI Taxonomy" id="563192"/>
    <lineage>
        <taxon>Bacteria</taxon>
        <taxon>Pseudomonadati</taxon>
        <taxon>Thermodesulfobacteriota</taxon>
        <taxon>Desulfovibrionia</taxon>
        <taxon>Desulfovibrionales</taxon>
        <taxon>Desulfovibrionaceae</taxon>
        <taxon>Bilophila</taxon>
    </lineage>
</organism>
<reference evidence="8 9" key="1">
    <citation type="submission" date="2010-10" db="EMBL/GenBank/DDBJ databases">
        <authorList>
            <consortium name="The Broad Institute Genome Sequencing Platform"/>
            <person name="Ward D."/>
            <person name="Earl A."/>
            <person name="Feldgarden M."/>
            <person name="Young S.K."/>
            <person name="Gargeya S."/>
            <person name="Zeng Q."/>
            <person name="Alvarado L."/>
            <person name="Berlin A."/>
            <person name="Bochicchio J."/>
            <person name="Chapman S.B."/>
            <person name="Chen Z."/>
            <person name="Freedman E."/>
            <person name="Gellesch M."/>
            <person name="Goldberg J."/>
            <person name="Griggs A."/>
            <person name="Gujja S."/>
            <person name="Heilman E."/>
            <person name="Heiman D."/>
            <person name="Howarth C."/>
            <person name="Mehta T."/>
            <person name="Neiman D."/>
            <person name="Pearson M."/>
            <person name="Roberts A."/>
            <person name="Saif S."/>
            <person name="Shea T."/>
            <person name="Shenoy N."/>
            <person name="Sisk P."/>
            <person name="Stolte C."/>
            <person name="Sykes S."/>
            <person name="White J."/>
            <person name="Yandava C."/>
            <person name="Allen-Vercoe E."/>
            <person name="Sibley C."/>
            <person name="Ambrose C.E."/>
            <person name="Strauss J."/>
            <person name="Daigneault M."/>
            <person name="Haas B."/>
            <person name="Nusbaum C."/>
            <person name="Birren B."/>
        </authorList>
    </citation>
    <scope>NUCLEOTIDE SEQUENCE [LARGE SCALE GENOMIC DNA]</scope>
    <source>
        <strain evidence="8 9">3_1_6</strain>
    </source>
</reference>
<dbReference type="SUPFAM" id="SSF50685">
    <property type="entry name" value="Barwin-like endoglucanases"/>
    <property type="match status" value="1"/>
</dbReference>
<dbReference type="SUPFAM" id="SSF110997">
    <property type="entry name" value="Sporulation related repeat"/>
    <property type="match status" value="1"/>
</dbReference>
<dbReference type="InterPro" id="IPR034718">
    <property type="entry name" value="RlpA"/>
</dbReference>
<dbReference type="GO" id="GO:0000270">
    <property type="term" value="P:peptidoglycan metabolic process"/>
    <property type="evidence" value="ECO:0007669"/>
    <property type="project" value="UniProtKB-UniRule"/>
</dbReference>
<dbReference type="GO" id="GO:0008932">
    <property type="term" value="F:lytic endotransglycosylase activity"/>
    <property type="evidence" value="ECO:0007669"/>
    <property type="project" value="UniProtKB-UniRule"/>
</dbReference>
<evidence type="ECO:0000256" key="1">
    <source>
        <dbReference type="ARBA" id="ARBA00022729"/>
    </source>
</evidence>
<dbReference type="InterPro" id="IPR009009">
    <property type="entry name" value="RlpA-like_DPBB"/>
</dbReference>
<protein>
    <recommendedName>
        <fullName evidence="4">Probable endolytic peptidoglycan transglycosylase RlpA</fullName>
        <ecNumber evidence="4">4.2.2.-</ecNumber>
    </recommendedName>
</protein>
<dbReference type="GeneID" id="78086114"/>
<dbReference type="Pfam" id="PF03330">
    <property type="entry name" value="DPBB_1"/>
    <property type="match status" value="1"/>
</dbReference>
<feature type="chain" id="PRO_5009991337" description="Probable endolytic peptidoglycan transglycosylase RlpA" evidence="6">
    <location>
        <begin position="26"/>
        <end position="240"/>
    </location>
</feature>
<dbReference type="EMBL" id="ADCP02000001">
    <property type="protein sequence ID" value="EFV45269.1"/>
    <property type="molecule type" value="Genomic_DNA"/>
</dbReference>
<evidence type="ECO:0000256" key="5">
    <source>
        <dbReference type="RuleBase" id="RU003495"/>
    </source>
</evidence>
<dbReference type="Proteomes" id="UP000006034">
    <property type="component" value="Unassembled WGS sequence"/>
</dbReference>
<dbReference type="eggNOG" id="COG0797">
    <property type="taxonomic scope" value="Bacteria"/>
</dbReference>
<dbReference type="Pfam" id="PF05036">
    <property type="entry name" value="SPOR"/>
    <property type="match status" value="1"/>
</dbReference>
<proteinExistence type="inferred from homology"/>
<feature type="domain" description="SPOR" evidence="7">
    <location>
        <begin position="164"/>
        <end position="240"/>
    </location>
</feature>
<evidence type="ECO:0000256" key="4">
    <source>
        <dbReference type="HAMAP-Rule" id="MF_02071"/>
    </source>
</evidence>
<evidence type="ECO:0000259" key="7">
    <source>
        <dbReference type="PROSITE" id="PS51724"/>
    </source>
</evidence>
<name>E5Y469_BILW3</name>